<dbReference type="InterPro" id="IPR000073">
    <property type="entry name" value="AB_hydrolase_1"/>
</dbReference>
<dbReference type="Pfam" id="PF12697">
    <property type="entry name" value="Abhydrolase_6"/>
    <property type="match status" value="1"/>
</dbReference>
<keyword evidence="3" id="KW-1185">Reference proteome</keyword>
<dbReference type="RefSeq" id="WP_216705580.1">
    <property type="nucleotide sequence ID" value="NZ_CP076668.1"/>
</dbReference>
<keyword evidence="2" id="KW-0378">Hydrolase</keyword>
<proteinExistence type="predicted"/>
<dbReference type="InterPro" id="IPR050266">
    <property type="entry name" value="AB_hydrolase_sf"/>
</dbReference>
<name>A0ABX8I0I8_9PSED</name>
<evidence type="ECO:0000259" key="1">
    <source>
        <dbReference type="Pfam" id="PF12697"/>
    </source>
</evidence>
<dbReference type="PANTHER" id="PTHR43798:SF29">
    <property type="entry name" value="AB HYDROLASE-1 DOMAIN-CONTAINING PROTEIN"/>
    <property type="match status" value="1"/>
</dbReference>
<reference evidence="3" key="1">
    <citation type="submission" date="2021-06" db="EMBL/GenBank/DDBJ databases">
        <title>Identification of Pseudomonas cichorii causing bacterial leaf black spot of flue-cured tobacco, a new disease in China.</title>
        <authorList>
            <person name="Lu C.-H."/>
        </authorList>
    </citation>
    <scope>NUCLEOTIDE SEQUENCE [LARGE SCALE GENOMIC DNA]</scope>
    <source>
        <strain evidence="3">LJ2</strain>
    </source>
</reference>
<evidence type="ECO:0000313" key="2">
    <source>
        <dbReference type="EMBL" id="QWU85108.1"/>
    </source>
</evidence>
<feature type="domain" description="AB hydrolase-1" evidence="1">
    <location>
        <begin position="9"/>
        <end position="223"/>
    </location>
</feature>
<accession>A0ABX8I0I8</accession>
<organism evidence="2 3">
    <name type="scientific">Pseudomonas lijiangensis</name>
    <dbReference type="NCBI Taxonomy" id="2995658"/>
    <lineage>
        <taxon>Bacteria</taxon>
        <taxon>Pseudomonadati</taxon>
        <taxon>Pseudomonadota</taxon>
        <taxon>Gammaproteobacteria</taxon>
        <taxon>Pseudomonadales</taxon>
        <taxon>Pseudomonadaceae</taxon>
        <taxon>Pseudomonas</taxon>
    </lineage>
</organism>
<dbReference type="Proteomes" id="UP000683401">
    <property type="component" value="Chromosome"/>
</dbReference>
<protein>
    <submittedName>
        <fullName evidence="2">Alpha/beta hydrolase</fullName>
    </submittedName>
</protein>
<dbReference type="EMBL" id="CP076668">
    <property type="protein sequence ID" value="QWU85108.1"/>
    <property type="molecule type" value="Genomic_DNA"/>
</dbReference>
<dbReference type="PANTHER" id="PTHR43798">
    <property type="entry name" value="MONOACYLGLYCEROL LIPASE"/>
    <property type="match status" value="1"/>
</dbReference>
<sequence length="248" mass="27552">MPCNNIPLVLLPGLLNDERLWAHQVAAFEPSRSVFVADLAQDDSIAQMARRTLEQAPPLFALAALSMGGYVAMEIMRQAPERVVALALFDTMVRPDSEDRARVRRGLLELAKLGKFMGVTPHLLPKIIHPRSIGTAAAQQVMDMAQSIGREGFIRQQQAIIEREDYRSLLETISVPTLIVVGENDEITPLEESEFTRQGIAGSRLVILPECGHLPPLEYPQRTTELLQEWLVGADLSAKRFTQFNTAS</sequence>
<gene>
    <name evidence="2" type="ORF">KQP88_10235</name>
</gene>
<dbReference type="GO" id="GO:0016787">
    <property type="term" value="F:hydrolase activity"/>
    <property type="evidence" value="ECO:0007669"/>
    <property type="project" value="UniProtKB-KW"/>
</dbReference>
<evidence type="ECO:0000313" key="3">
    <source>
        <dbReference type="Proteomes" id="UP000683401"/>
    </source>
</evidence>